<comment type="caution">
    <text evidence="3">The sequence shown here is derived from an EMBL/GenBank/DDBJ whole genome shotgun (WGS) entry which is preliminary data.</text>
</comment>
<feature type="transmembrane region" description="Helical" evidence="1">
    <location>
        <begin position="62"/>
        <end position="81"/>
    </location>
</feature>
<feature type="transmembrane region" description="Helical" evidence="1">
    <location>
        <begin position="188"/>
        <end position="209"/>
    </location>
</feature>
<dbReference type="InterPro" id="IPR038359">
    <property type="entry name" value="Connexin_N_sf"/>
</dbReference>
<keyword evidence="1" id="KW-1133">Transmembrane helix</keyword>
<feature type="domain" description="Connexin N-terminal" evidence="2">
    <location>
        <begin position="63"/>
        <end position="264"/>
    </location>
</feature>
<organism evidence="3 4">
    <name type="scientific">Molossus molossus</name>
    <name type="common">Pallas' mastiff bat</name>
    <name type="synonym">Vespertilio molossus</name>
    <dbReference type="NCBI Taxonomy" id="27622"/>
    <lineage>
        <taxon>Eukaryota</taxon>
        <taxon>Metazoa</taxon>
        <taxon>Chordata</taxon>
        <taxon>Craniata</taxon>
        <taxon>Vertebrata</taxon>
        <taxon>Euteleostomi</taxon>
        <taxon>Mammalia</taxon>
        <taxon>Eutheria</taxon>
        <taxon>Laurasiatheria</taxon>
        <taxon>Chiroptera</taxon>
        <taxon>Yangochiroptera</taxon>
        <taxon>Molossidae</taxon>
        <taxon>Molossus</taxon>
    </lineage>
</organism>
<evidence type="ECO:0000313" key="4">
    <source>
        <dbReference type="Proteomes" id="UP000550707"/>
    </source>
</evidence>
<keyword evidence="4" id="KW-1185">Reference proteome</keyword>
<protein>
    <recommendedName>
        <fullName evidence="2">Connexin N-terminal domain-containing protein</fullName>
    </recommendedName>
</protein>
<name>A0A7J8FYH0_MOLMO</name>
<dbReference type="AlphaFoldDB" id="A0A7J8FYH0"/>
<keyword evidence="1" id="KW-0472">Membrane</keyword>
<dbReference type="InterPro" id="IPR013092">
    <property type="entry name" value="Connexin_N"/>
</dbReference>
<evidence type="ECO:0000259" key="2">
    <source>
        <dbReference type="Pfam" id="PF00029"/>
    </source>
</evidence>
<gene>
    <name evidence="3" type="ORF">HJG59_008177</name>
</gene>
<proteinExistence type="predicted"/>
<dbReference type="Pfam" id="PF00029">
    <property type="entry name" value="Connexin"/>
    <property type="match status" value="1"/>
</dbReference>
<evidence type="ECO:0000256" key="1">
    <source>
        <dbReference type="SAM" id="Phobius"/>
    </source>
</evidence>
<feature type="transmembrane region" description="Helical" evidence="1">
    <location>
        <begin position="118"/>
        <end position="138"/>
    </location>
</feature>
<dbReference type="EMBL" id="JACASF010000010">
    <property type="protein sequence ID" value="KAF6452843.1"/>
    <property type="molecule type" value="Genomic_DNA"/>
</dbReference>
<feature type="transmembrane region" description="Helical" evidence="1">
    <location>
        <begin position="243"/>
        <end position="269"/>
    </location>
</feature>
<sequence>MRANGIDNYTEGSINCGEMLENEVRWGRGKIRGRGSRMTDNTKPSGMVSTILKISKDPTNFYTGRALWFGFTFLYISVVYIEQITWSDLVKDFQCHGDISKACLAECYEYHFTRPILGVWYVTGFVFSFIFFVMEVFVSQSVHNETQMSKKRSLEEKYNDTDNKEDSKKTKEDQIFDLSQKKPLLAMYLVYFLVQLSVQLIFSIILIHYQLPLLKKPIWCSTNLCLGPYACVIMGTQEKMMSIILLATLSVVIMTFCIMFFLYTINTYVVTSRNSKRYRGSIKSQE</sequence>
<dbReference type="Gene3D" id="1.20.1440.80">
    <property type="entry name" value="Gap junction channel protein cysteine-rich domain"/>
    <property type="match status" value="1"/>
</dbReference>
<keyword evidence="1" id="KW-0812">Transmembrane</keyword>
<dbReference type="InParanoid" id="A0A7J8FYH0"/>
<evidence type="ECO:0000313" key="3">
    <source>
        <dbReference type="EMBL" id="KAF6452843.1"/>
    </source>
</evidence>
<accession>A0A7J8FYH0</accession>
<reference evidence="3 4" key="1">
    <citation type="journal article" date="2020" name="Nature">
        <title>Six reference-quality genomes reveal evolution of bat adaptations.</title>
        <authorList>
            <person name="Jebb D."/>
            <person name="Huang Z."/>
            <person name="Pippel M."/>
            <person name="Hughes G.M."/>
            <person name="Lavrichenko K."/>
            <person name="Devanna P."/>
            <person name="Winkler S."/>
            <person name="Jermiin L.S."/>
            <person name="Skirmuntt E.C."/>
            <person name="Katzourakis A."/>
            <person name="Burkitt-Gray L."/>
            <person name="Ray D.A."/>
            <person name="Sullivan K.A.M."/>
            <person name="Roscito J.G."/>
            <person name="Kirilenko B.M."/>
            <person name="Davalos L.M."/>
            <person name="Corthals A.P."/>
            <person name="Power M.L."/>
            <person name="Jones G."/>
            <person name="Ransome R.D."/>
            <person name="Dechmann D.K.N."/>
            <person name="Locatelli A.G."/>
            <person name="Puechmaille S.J."/>
            <person name="Fedrigo O."/>
            <person name="Jarvis E.D."/>
            <person name="Hiller M."/>
            <person name="Vernes S.C."/>
            <person name="Myers E.W."/>
            <person name="Teeling E.C."/>
        </authorList>
    </citation>
    <scope>NUCLEOTIDE SEQUENCE [LARGE SCALE GENOMIC DNA]</scope>
    <source>
        <strain evidence="3">MMolMol1</strain>
        <tissue evidence="3">Muscle</tissue>
    </source>
</reference>
<dbReference type="Proteomes" id="UP000550707">
    <property type="component" value="Unassembled WGS sequence"/>
</dbReference>